<dbReference type="Pfam" id="PF00067">
    <property type="entry name" value="p450"/>
    <property type="match status" value="1"/>
</dbReference>
<evidence type="ECO:0000256" key="8">
    <source>
        <dbReference type="PIRSR" id="PIRSR602401-1"/>
    </source>
</evidence>
<dbReference type="PRINTS" id="PR00463">
    <property type="entry name" value="EP450I"/>
</dbReference>
<evidence type="ECO:0000256" key="7">
    <source>
        <dbReference type="ARBA" id="ARBA00023033"/>
    </source>
</evidence>
<evidence type="ECO:0000256" key="4">
    <source>
        <dbReference type="ARBA" id="ARBA00022723"/>
    </source>
</evidence>
<evidence type="ECO:0000256" key="9">
    <source>
        <dbReference type="RuleBase" id="RU000461"/>
    </source>
</evidence>
<dbReference type="PANTHER" id="PTHR24291">
    <property type="entry name" value="CYTOCHROME P450 FAMILY 4"/>
    <property type="match status" value="1"/>
</dbReference>
<evidence type="ECO:0000256" key="6">
    <source>
        <dbReference type="ARBA" id="ARBA00023004"/>
    </source>
</evidence>
<dbReference type="Gene3D" id="1.10.630.10">
    <property type="entry name" value="Cytochrome P450"/>
    <property type="match status" value="1"/>
</dbReference>
<dbReference type="PANTHER" id="PTHR24291:SF177">
    <property type="entry name" value="CYTOCHROME P450 4AA1-RELATED"/>
    <property type="match status" value="1"/>
</dbReference>
<keyword evidence="3 8" id="KW-0349">Heme</keyword>
<evidence type="ECO:0000256" key="5">
    <source>
        <dbReference type="ARBA" id="ARBA00023002"/>
    </source>
</evidence>
<dbReference type="GO" id="GO:0020037">
    <property type="term" value="F:heme binding"/>
    <property type="evidence" value="ECO:0007669"/>
    <property type="project" value="InterPro"/>
</dbReference>
<dbReference type="GO" id="GO:0016705">
    <property type="term" value="F:oxidoreductase activity, acting on paired donors, with incorporation or reduction of molecular oxygen"/>
    <property type="evidence" value="ECO:0007669"/>
    <property type="project" value="InterPro"/>
</dbReference>
<dbReference type="InterPro" id="IPR002401">
    <property type="entry name" value="Cyt_P450_E_grp-I"/>
</dbReference>
<dbReference type="PROSITE" id="PS00086">
    <property type="entry name" value="CYTOCHROME_P450"/>
    <property type="match status" value="1"/>
</dbReference>
<accession>A0AAT9UTQ9</accession>
<sequence length="519" mass="60073">MAFLIVFASIITIVSLSVLLYKKRHQRYYDLLKQFPSPPTYPIVGNLKPSHLVIDDFMKTVKEVTMHHDRVIYWIGPKPILLLKKFDDISVSTDIFLFFHSFSQWFFARYSQIVLNQNAERHLSKLTQHWFGTAILNNTFAEWKKSRKLIIPAFSSEMLEKYCEVLNRKSSALVDKLKLFADSGEEVDVRKYLLNNNIEGLLENITGVSIQTKEKEIEEFGDAIEEFILGVGNRALSPWLYPDAINSMYMKLTGKIKLVKKLHRLPTQIVRENLKDVNEKYHSEKDDSSKRLIDLMRKARIQDSTFTETRLKDELLQLTTAACDASSMNTSFTLLMLALHQDAQQKVYEEITQLVSEHEVFTSDHLCNHLKYLEQCIRETLRMYDPAALSIRKSQKEHVLKDNTIIPSDMIIVIMFHLANQDTALYKNPHKWNPENFSEQATASRPKGSHLSFSMGPRSCPGYKYAILLNKSQIAQIIRCYHVKTSIKELNPDDLKMEVAIKSKIGYPIRFTPRKKTGT</sequence>
<dbReference type="InterPro" id="IPR050196">
    <property type="entry name" value="Cytochrome_P450_Monoox"/>
</dbReference>
<protein>
    <submittedName>
        <fullName evidence="10">Cytochrome P450 4461J3</fullName>
    </submittedName>
</protein>
<organism evidence="10">
    <name type="scientific">Maconellicoccus hirsutus</name>
    <name type="common">Pink hibiscus mealybug</name>
    <dbReference type="NCBI Taxonomy" id="177089"/>
    <lineage>
        <taxon>Eukaryota</taxon>
        <taxon>Metazoa</taxon>
        <taxon>Ecdysozoa</taxon>
        <taxon>Arthropoda</taxon>
        <taxon>Hexapoda</taxon>
        <taxon>Insecta</taxon>
        <taxon>Pterygota</taxon>
        <taxon>Neoptera</taxon>
        <taxon>Paraneoptera</taxon>
        <taxon>Hemiptera</taxon>
        <taxon>Sternorrhyncha</taxon>
        <taxon>Coccoidea</taxon>
        <taxon>Pseudococcidae</taxon>
        <taxon>Maconellicoccus</taxon>
    </lineage>
</organism>
<keyword evidence="6 8" id="KW-0408">Iron</keyword>
<comment type="cofactor">
    <cofactor evidence="1 8">
        <name>heme</name>
        <dbReference type="ChEBI" id="CHEBI:30413"/>
    </cofactor>
</comment>
<dbReference type="AlphaFoldDB" id="A0AAT9UTQ9"/>
<name>A0AAT9UTQ9_MACHI</name>
<evidence type="ECO:0000256" key="1">
    <source>
        <dbReference type="ARBA" id="ARBA00001971"/>
    </source>
</evidence>
<evidence type="ECO:0000313" key="10">
    <source>
        <dbReference type="EMBL" id="WIM41703.1"/>
    </source>
</evidence>
<dbReference type="InterPro" id="IPR001128">
    <property type="entry name" value="Cyt_P450"/>
</dbReference>
<dbReference type="InterPro" id="IPR017972">
    <property type="entry name" value="Cyt_P450_CS"/>
</dbReference>
<reference evidence="10" key="1">
    <citation type="submission" date="2023-06" db="EMBL/GenBank/DDBJ databases">
        <title>Identification of Cytochrome P450s in Maconellicoccus hirsutus.</title>
        <authorList>
            <person name="Selvamani S.B."/>
            <person name="Negi N."/>
            <person name="Nagarjuna Reddy K.V."/>
            <person name="Ramasamy G.G."/>
        </authorList>
    </citation>
    <scope>NUCLEOTIDE SEQUENCE</scope>
</reference>
<keyword evidence="5 9" id="KW-0560">Oxidoreductase</keyword>
<dbReference type="GO" id="GO:0005506">
    <property type="term" value="F:iron ion binding"/>
    <property type="evidence" value="ECO:0007669"/>
    <property type="project" value="InterPro"/>
</dbReference>
<feature type="binding site" description="axial binding residue" evidence="8">
    <location>
        <position position="460"/>
    </location>
    <ligand>
        <name>heme</name>
        <dbReference type="ChEBI" id="CHEBI:30413"/>
    </ligand>
    <ligandPart>
        <name>Fe</name>
        <dbReference type="ChEBI" id="CHEBI:18248"/>
    </ligandPart>
</feature>
<dbReference type="GO" id="GO:0004497">
    <property type="term" value="F:monooxygenase activity"/>
    <property type="evidence" value="ECO:0007669"/>
    <property type="project" value="UniProtKB-KW"/>
</dbReference>
<evidence type="ECO:0000256" key="2">
    <source>
        <dbReference type="ARBA" id="ARBA00010617"/>
    </source>
</evidence>
<evidence type="ECO:0000256" key="3">
    <source>
        <dbReference type="ARBA" id="ARBA00022617"/>
    </source>
</evidence>
<proteinExistence type="evidence at transcript level"/>
<keyword evidence="7 9" id="KW-0503">Monooxygenase</keyword>
<dbReference type="InterPro" id="IPR036396">
    <property type="entry name" value="Cyt_P450_sf"/>
</dbReference>
<comment type="similarity">
    <text evidence="2 9">Belongs to the cytochrome P450 family.</text>
</comment>
<dbReference type="SUPFAM" id="SSF48264">
    <property type="entry name" value="Cytochrome P450"/>
    <property type="match status" value="1"/>
</dbReference>
<dbReference type="EMBL" id="OR117263">
    <property type="protein sequence ID" value="WIM41703.1"/>
    <property type="molecule type" value="mRNA"/>
</dbReference>
<keyword evidence="4 8" id="KW-0479">Metal-binding</keyword>